<dbReference type="GO" id="GO:0004984">
    <property type="term" value="F:olfactory receptor activity"/>
    <property type="evidence" value="ECO:0007669"/>
    <property type="project" value="InterPro"/>
</dbReference>
<feature type="transmembrane region" description="Helical" evidence="10">
    <location>
        <begin position="298"/>
        <end position="317"/>
    </location>
</feature>
<dbReference type="PANTHER" id="PTHR21137:SF35">
    <property type="entry name" value="ODORANT RECEPTOR 19A-RELATED"/>
    <property type="match status" value="1"/>
</dbReference>
<feature type="transmembrane region" description="Helical" evidence="10">
    <location>
        <begin position="64"/>
        <end position="86"/>
    </location>
</feature>
<evidence type="ECO:0000256" key="6">
    <source>
        <dbReference type="ARBA" id="ARBA00022989"/>
    </source>
</evidence>
<dbReference type="EMBL" id="MK248969">
    <property type="protein sequence ID" value="QGW45383.1"/>
    <property type="molecule type" value="mRNA"/>
</dbReference>
<dbReference type="GO" id="GO:0005549">
    <property type="term" value="F:odorant binding"/>
    <property type="evidence" value="ECO:0007669"/>
    <property type="project" value="InterPro"/>
</dbReference>
<feature type="transmembrane region" description="Helical" evidence="10">
    <location>
        <begin position="34"/>
        <end position="58"/>
    </location>
</feature>
<evidence type="ECO:0000256" key="4">
    <source>
        <dbReference type="ARBA" id="ARBA00022692"/>
    </source>
</evidence>
<reference evidence="11" key="1">
    <citation type="submission" date="2018-11" db="EMBL/GenBank/DDBJ databases">
        <authorList>
            <person name="Zhao Y."/>
            <person name="Mu W."/>
            <person name="Zhou C."/>
        </authorList>
    </citation>
    <scope>NUCLEOTIDE SEQUENCE</scope>
</reference>
<keyword evidence="7 10" id="KW-0472">Membrane</keyword>
<sequence length="387" mass="44838">MRSYKIQSEINNMITFFYRIGFWHRGPDASPVQLIVKLFYCILYSQFTASLVGGAIINPSIGETVFLVETSIITIVFLAKLCFLMWKQNEIVELLNGICIFRIRYDEDFNRVDVKLRKFIKFVKVVVLVTLVACVVEGILIPIIKSGKYLFYKIAFPWDWKTNDVAYVAAVTFVFIEILMSLAAFFFSIIIWYVLLNCSLRYEVLGNELRKTGSECDIEIESKISGQERKNIFYTDLKESIDNYTQIRKLIDQLESFCFYLFLLQFCTSGLCICGSIYSLAFDVGGNTVERLCHIFNLVYNTSEIFMITFFGNEILVSSDRLSYCLFESNFVNQTESVKKLIIIFGEYLKQPHQLTICNLYPLTLETFTRIMKGAYSTFNILTNLMQ</sequence>
<feature type="transmembrane region" description="Helical" evidence="10">
    <location>
        <begin position="165"/>
        <end position="195"/>
    </location>
</feature>
<dbReference type="GO" id="GO:0007165">
    <property type="term" value="P:signal transduction"/>
    <property type="evidence" value="ECO:0007669"/>
    <property type="project" value="UniProtKB-KW"/>
</dbReference>
<dbReference type="AlphaFoldDB" id="A0A6B9C9F1"/>
<comment type="subcellular location">
    <subcellularLocation>
        <location evidence="1 10">Cell membrane</location>
        <topology evidence="1 10">Multi-pass membrane protein</topology>
    </subcellularLocation>
</comment>
<evidence type="ECO:0000256" key="9">
    <source>
        <dbReference type="ARBA" id="ARBA00023224"/>
    </source>
</evidence>
<keyword evidence="4 10" id="KW-0812">Transmembrane</keyword>
<keyword evidence="3 10" id="KW-0716">Sensory transduction</keyword>
<dbReference type="InterPro" id="IPR004117">
    <property type="entry name" value="7tm6_olfct_rcpt"/>
</dbReference>
<accession>A0A6B9C9F1</accession>
<evidence type="ECO:0000256" key="2">
    <source>
        <dbReference type="ARBA" id="ARBA00022475"/>
    </source>
</evidence>
<comment type="caution">
    <text evidence="10">Lacks conserved residue(s) required for the propagation of feature annotation.</text>
</comment>
<comment type="similarity">
    <text evidence="10">Belongs to the insect chemoreceptor superfamily. Heteromeric odorant receptor channel (TC 1.A.69) family.</text>
</comment>
<dbReference type="Pfam" id="PF02949">
    <property type="entry name" value="7tm_6"/>
    <property type="match status" value="1"/>
</dbReference>
<keyword evidence="5 10" id="KW-0552">Olfaction</keyword>
<protein>
    <recommendedName>
        <fullName evidence="10">Odorant receptor</fullName>
    </recommendedName>
</protein>
<evidence type="ECO:0000256" key="5">
    <source>
        <dbReference type="ARBA" id="ARBA00022725"/>
    </source>
</evidence>
<feature type="transmembrane region" description="Helical" evidence="10">
    <location>
        <begin position="125"/>
        <end position="145"/>
    </location>
</feature>
<keyword evidence="6 10" id="KW-1133">Transmembrane helix</keyword>
<keyword evidence="8 10" id="KW-0675">Receptor</keyword>
<organism evidence="11">
    <name type="scientific">Bradysia odoriphaga</name>
    <dbReference type="NCBI Taxonomy" id="1564500"/>
    <lineage>
        <taxon>Eukaryota</taxon>
        <taxon>Metazoa</taxon>
        <taxon>Ecdysozoa</taxon>
        <taxon>Arthropoda</taxon>
        <taxon>Hexapoda</taxon>
        <taxon>Insecta</taxon>
        <taxon>Pterygota</taxon>
        <taxon>Neoptera</taxon>
        <taxon>Endopterygota</taxon>
        <taxon>Diptera</taxon>
        <taxon>Nematocera</taxon>
        <taxon>Sciaroidea</taxon>
        <taxon>Sciaridae</taxon>
        <taxon>Bradysia</taxon>
    </lineage>
</organism>
<keyword evidence="2" id="KW-1003">Cell membrane</keyword>
<dbReference type="GO" id="GO:0005886">
    <property type="term" value="C:plasma membrane"/>
    <property type="evidence" value="ECO:0007669"/>
    <property type="project" value="UniProtKB-SubCell"/>
</dbReference>
<dbReference type="PANTHER" id="PTHR21137">
    <property type="entry name" value="ODORANT RECEPTOR"/>
    <property type="match status" value="1"/>
</dbReference>
<keyword evidence="9 10" id="KW-0807">Transducer</keyword>
<evidence type="ECO:0000256" key="10">
    <source>
        <dbReference type="RuleBase" id="RU351113"/>
    </source>
</evidence>
<evidence type="ECO:0000256" key="8">
    <source>
        <dbReference type="ARBA" id="ARBA00023170"/>
    </source>
</evidence>
<proteinExistence type="evidence at transcript level"/>
<evidence type="ECO:0000256" key="7">
    <source>
        <dbReference type="ARBA" id="ARBA00023136"/>
    </source>
</evidence>
<name>A0A6B9C9F1_9DIPT</name>
<evidence type="ECO:0000256" key="1">
    <source>
        <dbReference type="ARBA" id="ARBA00004651"/>
    </source>
</evidence>
<feature type="transmembrane region" description="Helical" evidence="10">
    <location>
        <begin position="257"/>
        <end position="278"/>
    </location>
</feature>
<evidence type="ECO:0000313" key="11">
    <source>
        <dbReference type="EMBL" id="QGW45383.1"/>
    </source>
</evidence>
<evidence type="ECO:0000256" key="3">
    <source>
        <dbReference type="ARBA" id="ARBA00022606"/>
    </source>
</evidence>